<dbReference type="EMBL" id="RBUA01001090">
    <property type="protein sequence ID" value="RMU49858.1"/>
    <property type="molecule type" value="Genomic_DNA"/>
</dbReference>
<dbReference type="GO" id="GO:0022857">
    <property type="term" value="F:transmembrane transporter activity"/>
    <property type="evidence" value="ECO:0007669"/>
    <property type="project" value="InterPro"/>
</dbReference>
<dbReference type="Pfam" id="PF07690">
    <property type="entry name" value="MFS_1"/>
    <property type="match status" value="2"/>
</dbReference>
<keyword evidence="3" id="KW-1003">Cell membrane</keyword>
<feature type="transmembrane region" description="Helical" evidence="8">
    <location>
        <begin position="40"/>
        <end position="61"/>
    </location>
</feature>
<feature type="transmembrane region" description="Helical" evidence="8">
    <location>
        <begin position="384"/>
        <end position="402"/>
    </location>
</feature>
<name>A0A3M5UWS5_PSESX</name>
<accession>A0A3M5UWS5</accession>
<evidence type="ECO:0000256" key="5">
    <source>
        <dbReference type="ARBA" id="ARBA00022989"/>
    </source>
</evidence>
<feature type="transmembrane region" description="Helical" evidence="8">
    <location>
        <begin position="164"/>
        <end position="183"/>
    </location>
</feature>
<evidence type="ECO:0000256" key="7">
    <source>
        <dbReference type="SAM" id="MobiDB-lite"/>
    </source>
</evidence>
<feature type="transmembrane region" description="Helical" evidence="8">
    <location>
        <begin position="103"/>
        <end position="126"/>
    </location>
</feature>
<keyword evidence="2" id="KW-0813">Transport</keyword>
<keyword evidence="5 8" id="KW-1133">Transmembrane helix</keyword>
<dbReference type="Proteomes" id="UP000280395">
    <property type="component" value="Unassembled WGS sequence"/>
</dbReference>
<feature type="transmembrane region" description="Helical" evidence="8">
    <location>
        <begin position="318"/>
        <end position="340"/>
    </location>
</feature>
<feature type="transmembrane region" description="Helical" evidence="8">
    <location>
        <begin position="258"/>
        <end position="282"/>
    </location>
</feature>
<evidence type="ECO:0000256" key="2">
    <source>
        <dbReference type="ARBA" id="ARBA00022448"/>
    </source>
</evidence>
<dbReference type="Gene3D" id="1.20.1250.20">
    <property type="entry name" value="MFS general substrate transporter like domains"/>
    <property type="match status" value="2"/>
</dbReference>
<proteinExistence type="predicted"/>
<dbReference type="SUPFAM" id="SSF103473">
    <property type="entry name" value="MFS general substrate transporter"/>
    <property type="match status" value="1"/>
</dbReference>
<feature type="region of interest" description="Disordered" evidence="7">
    <location>
        <begin position="1"/>
        <end position="24"/>
    </location>
</feature>
<evidence type="ECO:0000259" key="9">
    <source>
        <dbReference type="PROSITE" id="PS50850"/>
    </source>
</evidence>
<dbReference type="CDD" id="cd17477">
    <property type="entry name" value="MFS_YcaD_like"/>
    <property type="match status" value="1"/>
</dbReference>
<feature type="transmembrane region" description="Helical" evidence="8">
    <location>
        <begin position="132"/>
        <end position="152"/>
    </location>
</feature>
<dbReference type="PANTHER" id="PTHR23521:SF2">
    <property type="entry name" value="TRANSPORTER MFS SUPERFAMILY"/>
    <property type="match status" value="1"/>
</dbReference>
<dbReference type="InterPro" id="IPR011701">
    <property type="entry name" value="MFS"/>
</dbReference>
<evidence type="ECO:0000256" key="1">
    <source>
        <dbReference type="ARBA" id="ARBA00004651"/>
    </source>
</evidence>
<feature type="transmembrane region" description="Helical" evidence="8">
    <location>
        <begin position="352"/>
        <end position="372"/>
    </location>
</feature>
<dbReference type="GO" id="GO:0005886">
    <property type="term" value="C:plasma membrane"/>
    <property type="evidence" value="ECO:0007669"/>
    <property type="project" value="UniProtKB-SubCell"/>
</dbReference>
<feature type="compositionally biased region" description="Polar residues" evidence="7">
    <location>
        <begin position="1"/>
        <end position="18"/>
    </location>
</feature>
<feature type="transmembrane region" description="Helical" evidence="8">
    <location>
        <begin position="189"/>
        <end position="208"/>
    </location>
</feature>
<feature type="domain" description="Major facilitator superfamily (MFS) profile" evidence="9">
    <location>
        <begin position="229"/>
        <end position="408"/>
    </location>
</feature>
<comment type="subcellular location">
    <subcellularLocation>
        <location evidence="1">Cell membrane</location>
        <topology evidence="1">Multi-pass membrane protein</topology>
    </subcellularLocation>
</comment>
<evidence type="ECO:0000256" key="8">
    <source>
        <dbReference type="SAM" id="Phobius"/>
    </source>
</evidence>
<keyword evidence="6 8" id="KW-0472">Membrane</keyword>
<reference evidence="10 11" key="1">
    <citation type="submission" date="2018-08" db="EMBL/GenBank/DDBJ databases">
        <title>Recombination of ecologically and evolutionarily significant loci maintains genetic cohesion in the Pseudomonas syringae species complex.</title>
        <authorList>
            <person name="Dillon M."/>
            <person name="Thakur S."/>
            <person name="Almeida R.N.D."/>
            <person name="Weir B.S."/>
            <person name="Guttman D.S."/>
        </authorList>
    </citation>
    <scope>NUCLEOTIDE SEQUENCE [LARGE SCALE GENOMIC DNA]</scope>
    <source>
        <strain evidence="10 11">ICMP 14479</strain>
    </source>
</reference>
<dbReference type="InterPro" id="IPR020846">
    <property type="entry name" value="MFS_dom"/>
</dbReference>
<feature type="transmembrane region" description="Helical" evidence="8">
    <location>
        <begin position="73"/>
        <end position="91"/>
    </location>
</feature>
<keyword evidence="4 8" id="KW-0812">Transmembrane</keyword>
<evidence type="ECO:0000256" key="4">
    <source>
        <dbReference type="ARBA" id="ARBA00022692"/>
    </source>
</evidence>
<organism evidence="10 11">
    <name type="scientific">Pseudomonas syringae pv. avii</name>
    <dbReference type="NCBI Taxonomy" id="663959"/>
    <lineage>
        <taxon>Bacteria</taxon>
        <taxon>Pseudomonadati</taxon>
        <taxon>Pseudomonadota</taxon>
        <taxon>Gammaproteobacteria</taxon>
        <taxon>Pseudomonadales</taxon>
        <taxon>Pseudomonadaceae</taxon>
        <taxon>Pseudomonas</taxon>
        <taxon>Pseudomonas syringae</taxon>
    </lineage>
</organism>
<dbReference type="PROSITE" id="PS50850">
    <property type="entry name" value="MFS"/>
    <property type="match status" value="1"/>
</dbReference>
<evidence type="ECO:0000313" key="11">
    <source>
        <dbReference type="Proteomes" id="UP000280395"/>
    </source>
</evidence>
<feature type="transmembrane region" description="Helical" evidence="8">
    <location>
        <begin position="294"/>
        <end position="312"/>
    </location>
</feature>
<evidence type="ECO:0000313" key="10">
    <source>
        <dbReference type="EMBL" id="RMU49858.1"/>
    </source>
</evidence>
<dbReference type="PANTHER" id="PTHR23521">
    <property type="entry name" value="TRANSPORTER MFS SUPERFAMILY"/>
    <property type="match status" value="1"/>
</dbReference>
<dbReference type="InterPro" id="IPR036259">
    <property type="entry name" value="MFS_trans_sf"/>
</dbReference>
<gene>
    <name evidence="10" type="ORF">ALP29_00502</name>
</gene>
<feature type="transmembrane region" description="Helical" evidence="8">
    <location>
        <begin position="229"/>
        <end position="252"/>
    </location>
</feature>
<sequence length="408" mass="43186">MNVARGSSNTLPLSNQGRSRMEDPSIECTDKQRWFALTKINTLSALSQIVQIGTVTPLLSLSLEQRGVEPAKIGVIVSASWLAILLLYRWVPRLLAHLGLIKTNVFSATLTIAALIGMTLTTHLALIFSLNFVLGIGLILRWIACDTWIVAVASKDERGRAIGVHETLMGLGIAIGPLLLVVFGVGSAAPYYACAVIVLLSGALALTLKDYYTRPQTPAEKRHGKLFSIIPTALCGAFIAGFSETSSVSFLGGYSLSAGYLLTAATLLISTFGMGGTLLQLPIGWMADRSSYKVGQLVCGLILLLGTLAIPFSQPLPWLATIVVFLWGGAIGGMNTLAVIEAGDRVGEQQVSTAMTAIAMFYTLGSVLGPIATGATVSYVSEHGLMISVGIVGVLFIAMLILRRVPHA</sequence>
<dbReference type="InterPro" id="IPR047200">
    <property type="entry name" value="MFS_YcaD-like"/>
</dbReference>
<comment type="caution">
    <text evidence="10">The sequence shown here is derived from an EMBL/GenBank/DDBJ whole genome shotgun (WGS) entry which is preliminary data.</text>
</comment>
<evidence type="ECO:0000256" key="3">
    <source>
        <dbReference type="ARBA" id="ARBA00022475"/>
    </source>
</evidence>
<dbReference type="AlphaFoldDB" id="A0A3M5UWS5"/>
<protein>
    <recommendedName>
        <fullName evidence="9">Major facilitator superfamily (MFS) profile domain-containing protein</fullName>
    </recommendedName>
</protein>
<evidence type="ECO:0000256" key="6">
    <source>
        <dbReference type="ARBA" id="ARBA00023136"/>
    </source>
</evidence>